<dbReference type="PANTHER" id="PTHR19288">
    <property type="entry name" value="4-NITROPHENYLPHOSPHATASE-RELATED"/>
    <property type="match status" value="1"/>
</dbReference>
<dbReference type="Pfam" id="PF13242">
    <property type="entry name" value="Hydrolase_like"/>
    <property type="match status" value="1"/>
</dbReference>
<comment type="caution">
    <text evidence="1">The sequence shown here is derived from an EMBL/GenBank/DDBJ whole genome shotgun (WGS) entry which is preliminary data.</text>
</comment>
<dbReference type="AlphaFoldDB" id="A0AAP0RVQ1"/>
<dbReference type="InterPro" id="IPR023214">
    <property type="entry name" value="HAD_sf"/>
</dbReference>
<dbReference type="SUPFAM" id="SSF56784">
    <property type="entry name" value="HAD-like"/>
    <property type="match status" value="1"/>
</dbReference>
<dbReference type="NCBIfam" id="TIGR01460">
    <property type="entry name" value="HAD-SF-IIA"/>
    <property type="match status" value="1"/>
</dbReference>
<gene>
    <name evidence="1" type="ORF">L1049_024777</name>
</gene>
<dbReference type="Gene3D" id="3.40.50.1000">
    <property type="entry name" value="HAD superfamily/HAD-like"/>
    <property type="match status" value="2"/>
</dbReference>
<keyword evidence="2" id="KW-1185">Reference proteome</keyword>
<evidence type="ECO:0000313" key="1">
    <source>
        <dbReference type="EMBL" id="KAK9285582.1"/>
    </source>
</evidence>
<dbReference type="NCBIfam" id="TIGR01459">
    <property type="entry name" value="HAD-SF-IIA-hyp4"/>
    <property type="match status" value="1"/>
</dbReference>
<dbReference type="GO" id="GO:0016791">
    <property type="term" value="F:phosphatase activity"/>
    <property type="evidence" value="ECO:0007669"/>
    <property type="project" value="TreeGrafter"/>
</dbReference>
<name>A0AAP0RVQ1_LIQFO</name>
<dbReference type="Pfam" id="PF13344">
    <property type="entry name" value="Hydrolase_6"/>
    <property type="match status" value="1"/>
</dbReference>
<sequence>MMGRCSILPNEVQFLNGLQQLAETRHFKAWFLDQFGVLHDGKQPYPGAISTLEKLATSGTKMVIISNSSRRASTTMEKMKSLGFDPSLFVGAITSGELTHQCLQRRDDAWFATLGKSCIHMTWSDRGAISLEGLGLQVVENVEEAEFVLAHGTEALGHPSGAVHPMKLEDLEKILEHCVAKKIPMVVANPDYVTVEARALRVMPGTLASKYEKLGGEVKWMGKPDKIIYESAMAMAGVDAYDSIAVGDSLHHDIKGANVARIQSAFITGGIHATELGLGSFGEVADSSSVQALASKYGAYPSYVLPSFTW</sequence>
<organism evidence="1 2">
    <name type="scientific">Liquidambar formosana</name>
    <name type="common">Formosan gum</name>
    <dbReference type="NCBI Taxonomy" id="63359"/>
    <lineage>
        <taxon>Eukaryota</taxon>
        <taxon>Viridiplantae</taxon>
        <taxon>Streptophyta</taxon>
        <taxon>Embryophyta</taxon>
        <taxon>Tracheophyta</taxon>
        <taxon>Spermatophyta</taxon>
        <taxon>Magnoliopsida</taxon>
        <taxon>eudicotyledons</taxon>
        <taxon>Gunneridae</taxon>
        <taxon>Pentapetalae</taxon>
        <taxon>Saxifragales</taxon>
        <taxon>Altingiaceae</taxon>
        <taxon>Liquidambar</taxon>
    </lineage>
</organism>
<dbReference type="InterPro" id="IPR006357">
    <property type="entry name" value="HAD-SF_hydro_IIA"/>
</dbReference>
<dbReference type="EMBL" id="JBBPBK010000005">
    <property type="protein sequence ID" value="KAK9285582.1"/>
    <property type="molecule type" value="Genomic_DNA"/>
</dbReference>
<evidence type="ECO:0000313" key="2">
    <source>
        <dbReference type="Proteomes" id="UP001415857"/>
    </source>
</evidence>
<dbReference type="InterPro" id="IPR036412">
    <property type="entry name" value="HAD-like_sf"/>
</dbReference>
<accession>A0AAP0RVQ1</accession>
<dbReference type="GO" id="GO:0009507">
    <property type="term" value="C:chloroplast"/>
    <property type="evidence" value="ECO:0007669"/>
    <property type="project" value="TreeGrafter"/>
</dbReference>
<protein>
    <submittedName>
        <fullName evidence="1">Uncharacterized protein</fullName>
    </submittedName>
</protein>
<dbReference type="FunFam" id="3.40.50.1000:FF:000124">
    <property type="entry name" value="HAD-family hydrolase IIA"/>
    <property type="match status" value="1"/>
</dbReference>
<dbReference type="Proteomes" id="UP001415857">
    <property type="component" value="Unassembled WGS sequence"/>
</dbReference>
<dbReference type="PANTHER" id="PTHR19288:SF90">
    <property type="entry name" value="OS08G0542600 PROTEIN"/>
    <property type="match status" value="1"/>
</dbReference>
<reference evidence="1 2" key="1">
    <citation type="journal article" date="2024" name="Plant J.">
        <title>Genome sequences and population genomics reveal climatic adaptation and genomic divergence between two closely related sweetgum species.</title>
        <authorList>
            <person name="Xu W.Q."/>
            <person name="Ren C.Q."/>
            <person name="Zhang X.Y."/>
            <person name="Comes H.P."/>
            <person name="Liu X.H."/>
            <person name="Li Y.G."/>
            <person name="Kettle C.J."/>
            <person name="Jalonen R."/>
            <person name="Gaisberger H."/>
            <person name="Ma Y.Z."/>
            <person name="Qiu Y.X."/>
        </authorList>
    </citation>
    <scope>NUCLEOTIDE SEQUENCE [LARGE SCALE GENOMIC DNA]</scope>
    <source>
        <strain evidence="1">Hangzhou</strain>
    </source>
</reference>
<dbReference type="CDD" id="cd07525">
    <property type="entry name" value="HAD_like"/>
    <property type="match status" value="1"/>
</dbReference>
<proteinExistence type="predicted"/>
<dbReference type="InterPro" id="IPR006356">
    <property type="entry name" value="HAD-SF_hydro_IIA_hyp3"/>
</dbReference>